<dbReference type="AlphaFoldDB" id="A0A2V1E9C3"/>
<dbReference type="STRING" id="97972.A0A2V1E9C3"/>
<evidence type="ECO:0000256" key="1">
    <source>
        <dbReference type="SAM" id="MobiDB-lite"/>
    </source>
</evidence>
<feature type="compositionally biased region" description="Polar residues" evidence="1">
    <location>
        <begin position="248"/>
        <end position="257"/>
    </location>
</feature>
<feature type="region of interest" description="Disordered" evidence="1">
    <location>
        <begin position="418"/>
        <end position="490"/>
    </location>
</feature>
<feature type="compositionally biased region" description="Acidic residues" evidence="1">
    <location>
        <begin position="102"/>
        <end position="115"/>
    </location>
</feature>
<feature type="compositionally biased region" description="Low complexity" evidence="1">
    <location>
        <begin position="447"/>
        <end position="460"/>
    </location>
</feature>
<sequence length="665" mass="71690">MKPIVSTKGKSTQFRYELPCRVYDTKIYPIKAPNGSTILLYGQTGGVSILWRGGRPLKQKTSGPAKPSKPRAKVNGASEPIELSSDSDSSPKKSAPPPLPEAEFEEEEEELDDDQPCPSIIQHVQLPLRTDVLHIAVPPIAPASELAPNSSRPPIFTNKLVFAVACADFTVRVITLPLSPPSEAAKERTSKGKSRYGEEVTAIPMHAGHQDIPRGVTMTWTSRSEPRHEKSRDDEMDVDTAEGDVAPSDNQASRQNNDAVDSAIEANTSDFDLLVASHTSELGGLLKLWRFNLTDTSVQMTTPVSPSHTLTLQKPATKVAFNTAQYPKARHTQLLIADRSGTVRIFDPAAARKVRTDNRPSKAGAFLASFKTGFEYAKSNAPPALAARKPVIDAAWVSDGHHIIALLADGEWGVWDTDRSGPNPPIDPSAFSLRGFVGTSDSERTNSGPSSPKSRSGRSSLVPMTPNTRRKKEDTLFHGTSSSSTTSAIPAHGGISVASLTATHSDQAEDSVVIWYGPEVHRIADLAKFWKRAASAANGNSLPGSSLSHIQNVSVLNESITSIAQFPTTAQEARMAIPRDILVSGEHRLVILANNPPSTERNLMSMFTNERVEEEETRKTDKALLARGELDLGGMDRLLDDMGGSGSNSLVIGNPRKVLFASSTA</sequence>
<dbReference type="InterPro" id="IPR036322">
    <property type="entry name" value="WD40_repeat_dom_sf"/>
</dbReference>
<feature type="region of interest" description="Disordered" evidence="1">
    <location>
        <begin position="220"/>
        <end position="257"/>
    </location>
</feature>
<protein>
    <recommendedName>
        <fullName evidence="4">WD40 repeat-like protein</fullName>
    </recommendedName>
</protein>
<name>A0A2V1E9C3_9PLEO</name>
<feature type="compositionally biased region" description="Low complexity" evidence="1">
    <location>
        <begin position="78"/>
        <end position="88"/>
    </location>
</feature>
<feature type="region of interest" description="Disordered" evidence="1">
    <location>
        <begin position="54"/>
        <end position="115"/>
    </location>
</feature>
<dbReference type="EMBL" id="KZ805306">
    <property type="protein sequence ID" value="PVI06976.1"/>
    <property type="molecule type" value="Genomic_DNA"/>
</dbReference>
<dbReference type="OrthoDB" id="5323870at2759"/>
<organism evidence="2 3">
    <name type="scientific">Periconia macrospinosa</name>
    <dbReference type="NCBI Taxonomy" id="97972"/>
    <lineage>
        <taxon>Eukaryota</taxon>
        <taxon>Fungi</taxon>
        <taxon>Dikarya</taxon>
        <taxon>Ascomycota</taxon>
        <taxon>Pezizomycotina</taxon>
        <taxon>Dothideomycetes</taxon>
        <taxon>Pleosporomycetidae</taxon>
        <taxon>Pleosporales</taxon>
        <taxon>Massarineae</taxon>
        <taxon>Periconiaceae</taxon>
        <taxon>Periconia</taxon>
    </lineage>
</organism>
<evidence type="ECO:0000313" key="3">
    <source>
        <dbReference type="Proteomes" id="UP000244855"/>
    </source>
</evidence>
<dbReference type="SUPFAM" id="SSF50978">
    <property type="entry name" value="WD40 repeat-like"/>
    <property type="match status" value="1"/>
</dbReference>
<keyword evidence="3" id="KW-1185">Reference proteome</keyword>
<feature type="compositionally biased region" description="Basic and acidic residues" evidence="1">
    <location>
        <begin position="224"/>
        <end position="233"/>
    </location>
</feature>
<dbReference type="InterPro" id="IPR015943">
    <property type="entry name" value="WD40/YVTN_repeat-like_dom_sf"/>
</dbReference>
<gene>
    <name evidence="2" type="ORF">DM02DRAFT_638344</name>
</gene>
<proteinExistence type="predicted"/>
<dbReference type="Gene3D" id="2.130.10.10">
    <property type="entry name" value="YVTN repeat-like/Quinoprotein amine dehydrogenase"/>
    <property type="match status" value="1"/>
</dbReference>
<dbReference type="Proteomes" id="UP000244855">
    <property type="component" value="Unassembled WGS sequence"/>
</dbReference>
<evidence type="ECO:0008006" key="4">
    <source>
        <dbReference type="Google" id="ProtNLM"/>
    </source>
</evidence>
<reference evidence="2 3" key="1">
    <citation type="journal article" date="2018" name="Sci. Rep.">
        <title>Comparative genomics provides insights into the lifestyle and reveals functional heterogeneity of dark septate endophytic fungi.</title>
        <authorList>
            <person name="Knapp D.G."/>
            <person name="Nemeth J.B."/>
            <person name="Barry K."/>
            <person name="Hainaut M."/>
            <person name="Henrissat B."/>
            <person name="Johnson J."/>
            <person name="Kuo A."/>
            <person name="Lim J.H.P."/>
            <person name="Lipzen A."/>
            <person name="Nolan M."/>
            <person name="Ohm R.A."/>
            <person name="Tamas L."/>
            <person name="Grigoriev I.V."/>
            <person name="Spatafora J.W."/>
            <person name="Nagy L.G."/>
            <person name="Kovacs G.M."/>
        </authorList>
    </citation>
    <scope>NUCLEOTIDE SEQUENCE [LARGE SCALE GENOMIC DNA]</scope>
    <source>
        <strain evidence="2 3">DSE2036</strain>
    </source>
</reference>
<accession>A0A2V1E9C3</accession>
<evidence type="ECO:0000313" key="2">
    <source>
        <dbReference type="EMBL" id="PVI06976.1"/>
    </source>
</evidence>